<name>A0ACC2YH18_9PEZI</name>
<comment type="caution">
    <text evidence="1">The sequence shown here is derived from an EMBL/GenBank/DDBJ whole genome shotgun (WGS) entry which is preliminary data.</text>
</comment>
<proteinExistence type="predicted"/>
<protein>
    <submittedName>
        <fullName evidence="1">Uncharacterized protein</fullName>
    </submittedName>
</protein>
<organism evidence="1 2">
    <name type="scientific">Coniosporium tulheliwenetii</name>
    <dbReference type="NCBI Taxonomy" id="3383036"/>
    <lineage>
        <taxon>Eukaryota</taxon>
        <taxon>Fungi</taxon>
        <taxon>Dikarya</taxon>
        <taxon>Ascomycota</taxon>
        <taxon>Pezizomycotina</taxon>
        <taxon>Dothideomycetes</taxon>
        <taxon>Dothideomycetes incertae sedis</taxon>
        <taxon>Coniosporium</taxon>
    </lineage>
</organism>
<reference evidence="1" key="1">
    <citation type="submission" date="2022-10" db="EMBL/GenBank/DDBJ databases">
        <title>Culturing micro-colonial fungi from biological soil crusts in the Mojave desert and describing Neophaeococcomyces mojavensis, and introducing the new genera and species Taxawa tesnikishii.</title>
        <authorList>
            <person name="Kurbessoian T."/>
            <person name="Stajich J.E."/>
        </authorList>
    </citation>
    <scope>NUCLEOTIDE SEQUENCE</scope>
    <source>
        <strain evidence="1">JES_115</strain>
    </source>
</reference>
<evidence type="ECO:0000313" key="1">
    <source>
        <dbReference type="EMBL" id="KAJ9634532.1"/>
    </source>
</evidence>
<sequence length="266" mass="28753">MTKAEFKDGISAVNEHWREAYETARRQVSGESYSLQENEEYGQLLMLWLLAAQGLDSMQGYKQGLGLLLDQLTFDSLLSYTSISKPRYKEFTGNFSATAPVWTPVVGYPFIDSIPSCGDGGGNFGATAASPERGNMAITLTPPGQDILQPEDEQARAPLNESPRWPGQDVAVSQEQAGASGPPQRGTVPLENGLLNLNRNGALEAGLESREPMQAESRTDNGDAGLSGDDDGEEEETFFDVDEEIGQEGMREAQSPRLENAGGRST</sequence>
<evidence type="ECO:0000313" key="2">
    <source>
        <dbReference type="Proteomes" id="UP001172680"/>
    </source>
</evidence>
<keyword evidence="2" id="KW-1185">Reference proteome</keyword>
<accession>A0ACC2YH18</accession>
<dbReference type="Proteomes" id="UP001172680">
    <property type="component" value="Unassembled WGS sequence"/>
</dbReference>
<dbReference type="EMBL" id="JAPDRP010000032">
    <property type="protein sequence ID" value="KAJ9634532.1"/>
    <property type="molecule type" value="Genomic_DNA"/>
</dbReference>
<gene>
    <name evidence="1" type="ORF">H2199_008989</name>
</gene>